<evidence type="ECO:0000313" key="8">
    <source>
        <dbReference type="EMBL" id="CAG7732664.1"/>
    </source>
</evidence>
<dbReference type="GO" id="GO:0016020">
    <property type="term" value="C:membrane"/>
    <property type="evidence" value="ECO:0007669"/>
    <property type="project" value="UniProtKB-SubCell"/>
</dbReference>
<dbReference type="GO" id="GO:0022857">
    <property type="term" value="F:transmembrane transporter activity"/>
    <property type="evidence" value="ECO:0007669"/>
    <property type="project" value="InterPro"/>
</dbReference>
<keyword evidence="3" id="KW-0653">Protein transport</keyword>
<keyword evidence="9" id="KW-1185">Reference proteome</keyword>
<keyword evidence="3" id="KW-0813">Transport</keyword>
<dbReference type="AlphaFoldDB" id="A0A8J2P679"/>
<organism evidence="8 9">
    <name type="scientific">Allacma fusca</name>
    <dbReference type="NCBI Taxonomy" id="39272"/>
    <lineage>
        <taxon>Eukaryota</taxon>
        <taxon>Metazoa</taxon>
        <taxon>Ecdysozoa</taxon>
        <taxon>Arthropoda</taxon>
        <taxon>Hexapoda</taxon>
        <taxon>Collembola</taxon>
        <taxon>Symphypleona</taxon>
        <taxon>Sminthuridae</taxon>
        <taxon>Allacma</taxon>
    </lineage>
</organism>
<dbReference type="PANTHER" id="PTHR11654">
    <property type="entry name" value="OLIGOPEPTIDE TRANSPORTER-RELATED"/>
    <property type="match status" value="1"/>
</dbReference>
<dbReference type="Proteomes" id="UP000708208">
    <property type="component" value="Unassembled WGS sequence"/>
</dbReference>
<evidence type="ECO:0000256" key="3">
    <source>
        <dbReference type="ARBA" id="ARBA00022856"/>
    </source>
</evidence>
<feature type="transmembrane region" description="Helical" evidence="7">
    <location>
        <begin position="71"/>
        <end position="91"/>
    </location>
</feature>
<keyword evidence="2 7" id="KW-0812">Transmembrane</keyword>
<keyword evidence="3" id="KW-0571">Peptide transport</keyword>
<dbReference type="EMBL" id="CAJVCH010235524">
    <property type="protein sequence ID" value="CAG7732664.1"/>
    <property type="molecule type" value="Genomic_DNA"/>
</dbReference>
<dbReference type="GO" id="GO:0015833">
    <property type="term" value="P:peptide transport"/>
    <property type="evidence" value="ECO:0007669"/>
    <property type="project" value="UniProtKB-KW"/>
</dbReference>
<protein>
    <submittedName>
        <fullName evidence="8">Uncharacterized protein</fullName>
    </submittedName>
</protein>
<evidence type="ECO:0000256" key="7">
    <source>
        <dbReference type="SAM" id="Phobius"/>
    </source>
</evidence>
<evidence type="ECO:0000256" key="5">
    <source>
        <dbReference type="ARBA" id="ARBA00023136"/>
    </source>
</evidence>
<evidence type="ECO:0000256" key="6">
    <source>
        <dbReference type="SAM" id="MobiDB-lite"/>
    </source>
</evidence>
<feature type="region of interest" description="Disordered" evidence="6">
    <location>
        <begin position="310"/>
        <end position="336"/>
    </location>
</feature>
<feature type="region of interest" description="Disordered" evidence="6">
    <location>
        <begin position="357"/>
        <end position="399"/>
    </location>
</feature>
<gene>
    <name evidence="8" type="ORF">AFUS01_LOCUS21162</name>
</gene>
<evidence type="ECO:0000256" key="4">
    <source>
        <dbReference type="ARBA" id="ARBA00022989"/>
    </source>
</evidence>
<evidence type="ECO:0000256" key="2">
    <source>
        <dbReference type="ARBA" id="ARBA00022692"/>
    </source>
</evidence>
<sequence length="399" mass="42913">MGLALLAIGTGCVKPCVVAFGGDQFALPEQEKQLSSYFSVFYFSISAGSLVATFLTPIFRKDVSCFGDDCYSLVFASTTTMMLTALIAFLIGKSFYKTTTTDGSVIVQVTKCITHAAAMKYKKGKSSTELHWLDHAATSGKFERSLVEDIKSVLKVLILYPTFPLFWALMEQQGSSWTLQASRMDGSFFGFEIKPDHIQVINPLLVLALIPAFDRFVYPALGKFNLLKKPLQKLGVGGVLAAISFVMAGFIQLHLEANQPGISQMIRHKRSEPEVRDALPHNFNPTWLPNVSAATAETSISLESASLASNSRSFSDPNISRSSNDPSSSINSSVPNISMNASDPSISINSSVPNISMNASDPSISISSSVSSISKSSSSTNSSPTSHPLSLSTVTSKTQ</sequence>
<dbReference type="Pfam" id="PF00854">
    <property type="entry name" value="PTR2"/>
    <property type="match status" value="1"/>
</dbReference>
<comment type="caution">
    <text evidence="8">The sequence shown here is derived from an EMBL/GenBank/DDBJ whole genome shotgun (WGS) entry which is preliminary data.</text>
</comment>
<evidence type="ECO:0000256" key="1">
    <source>
        <dbReference type="ARBA" id="ARBA00004141"/>
    </source>
</evidence>
<proteinExistence type="predicted"/>
<name>A0A8J2P679_9HEXA</name>
<dbReference type="InterPro" id="IPR000109">
    <property type="entry name" value="POT_fam"/>
</dbReference>
<dbReference type="OrthoDB" id="205993at2759"/>
<accession>A0A8J2P679</accession>
<comment type="subcellular location">
    <subcellularLocation>
        <location evidence="1">Membrane</location>
        <topology evidence="1">Multi-pass membrane protein</topology>
    </subcellularLocation>
</comment>
<feature type="transmembrane region" description="Helical" evidence="7">
    <location>
        <begin position="37"/>
        <end position="59"/>
    </location>
</feature>
<evidence type="ECO:0000313" key="9">
    <source>
        <dbReference type="Proteomes" id="UP000708208"/>
    </source>
</evidence>
<keyword evidence="5 7" id="KW-0472">Membrane</keyword>
<keyword evidence="4 7" id="KW-1133">Transmembrane helix</keyword>
<feature type="transmembrane region" description="Helical" evidence="7">
    <location>
        <begin position="234"/>
        <end position="255"/>
    </location>
</feature>
<reference evidence="8" key="1">
    <citation type="submission" date="2021-06" db="EMBL/GenBank/DDBJ databases">
        <authorList>
            <person name="Hodson N. C."/>
            <person name="Mongue J. A."/>
            <person name="Jaron S. K."/>
        </authorList>
    </citation>
    <scope>NUCLEOTIDE SEQUENCE</scope>
</reference>
<feature type="non-terminal residue" evidence="8">
    <location>
        <position position="1"/>
    </location>
</feature>